<organism evidence="15 16">
    <name type="scientific">Gottfriedia acidiceleris</name>
    <dbReference type="NCBI Taxonomy" id="371036"/>
    <lineage>
        <taxon>Bacteria</taxon>
        <taxon>Bacillati</taxon>
        <taxon>Bacillota</taxon>
        <taxon>Bacilli</taxon>
        <taxon>Bacillales</taxon>
        <taxon>Bacillaceae</taxon>
        <taxon>Gottfriedia</taxon>
    </lineage>
</organism>
<keyword evidence="6" id="KW-0949">S-adenosyl-L-methionine</keyword>
<evidence type="ECO:0000256" key="10">
    <source>
        <dbReference type="ARBA" id="ARBA00023158"/>
    </source>
</evidence>
<dbReference type="Proteomes" id="UP000830639">
    <property type="component" value="Chromosome"/>
</dbReference>
<evidence type="ECO:0000313" key="15">
    <source>
        <dbReference type="EMBL" id="UPM53743.1"/>
    </source>
</evidence>
<evidence type="ECO:0000256" key="1">
    <source>
        <dbReference type="ARBA" id="ARBA00001946"/>
    </source>
</evidence>
<evidence type="ECO:0000256" key="6">
    <source>
        <dbReference type="ARBA" id="ARBA00022691"/>
    </source>
</evidence>
<name>A0ABY4JIT5_9BACI</name>
<evidence type="ECO:0000256" key="7">
    <source>
        <dbReference type="ARBA" id="ARBA00022723"/>
    </source>
</evidence>
<dbReference type="PANTHER" id="PTHR21404:SF3">
    <property type="entry name" value="SMALL RNA 2'-O-METHYLTRANSFERASE"/>
    <property type="match status" value="1"/>
</dbReference>
<reference evidence="15 16" key="1">
    <citation type="submission" date="2022-04" db="EMBL/GenBank/DDBJ databases">
        <title>Mechanism of arsenic methylation and mitigation arsenic toxicity by Bacillus sp. LH14 from an Arsenic-Contaminated Paddy Soil.</title>
        <authorList>
            <person name="Wang D."/>
        </authorList>
    </citation>
    <scope>NUCLEOTIDE SEQUENCE [LARGE SCALE GENOMIC DNA]</scope>
    <source>
        <strain evidence="15 16">LH14</strain>
    </source>
</reference>
<dbReference type="EMBL" id="CP096034">
    <property type="protein sequence ID" value="UPM53743.1"/>
    <property type="molecule type" value="Genomic_DNA"/>
</dbReference>
<keyword evidence="10" id="KW-0943">RNA-mediated gene silencing</keyword>
<keyword evidence="16" id="KW-1185">Reference proteome</keyword>
<feature type="domain" description="Methyltransferase" evidence="13">
    <location>
        <begin position="252"/>
        <end position="343"/>
    </location>
</feature>
<accession>A0ABY4JIT5</accession>
<feature type="domain" description="Hen1-like N-terminal" evidence="14">
    <location>
        <begin position="3"/>
        <end position="223"/>
    </location>
</feature>
<dbReference type="CDD" id="cd02440">
    <property type="entry name" value="AdoMet_MTases"/>
    <property type="match status" value="1"/>
</dbReference>
<evidence type="ECO:0000256" key="12">
    <source>
        <dbReference type="ARBA" id="ARBA00048418"/>
    </source>
</evidence>
<protein>
    <recommendedName>
        <fullName evidence="3">Small RNA 2'-O-methyltransferase</fullName>
        <ecNumber evidence="11">2.1.1.386</ecNumber>
    </recommendedName>
</protein>
<gene>
    <name evidence="15" type="ORF">MY490_18495</name>
</gene>
<keyword evidence="4 15" id="KW-0489">Methyltransferase</keyword>
<dbReference type="Pfam" id="PF13649">
    <property type="entry name" value="Methyltransf_25"/>
    <property type="match status" value="1"/>
</dbReference>
<dbReference type="EC" id="2.1.1.386" evidence="11"/>
<evidence type="ECO:0000313" key="16">
    <source>
        <dbReference type="Proteomes" id="UP000830639"/>
    </source>
</evidence>
<dbReference type="GO" id="GO:0032259">
    <property type="term" value="P:methylation"/>
    <property type="evidence" value="ECO:0007669"/>
    <property type="project" value="UniProtKB-KW"/>
</dbReference>
<dbReference type="Gene3D" id="3.40.50.150">
    <property type="entry name" value="Vaccinia Virus protein VP39"/>
    <property type="match status" value="1"/>
</dbReference>
<dbReference type="SUPFAM" id="SSF53335">
    <property type="entry name" value="S-adenosyl-L-methionine-dependent methyltransferases"/>
    <property type="match status" value="1"/>
</dbReference>
<keyword evidence="9" id="KW-0694">RNA-binding</keyword>
<dbReference type="InterPro" id="IPR026610">
    <property type="entry name" value="Hen1"/>
</dbReference>
<comment type="similarity">
    <text evidence="2">Belongs to the methyltransferase superfamily. HEN1 family.</text>
</comment>
<evidence type="ECO:0000256" key="9">
    <source>
        <dbReference type="ARBA" id="ARBA00022884"/>
    </source>
</evidence>
<sequence>MAIFQLKSNNPDFSYIIAKNPSSGMSIKTIRKGNAFAWYSTEDTYNIYFKDADNEISYKEQAEEMFEYLNTTRYCSTLFPLNAINTFFSSAFKKLHEKDQNEYENSVLINAIHVKNVSYLNFFQRHLNEFDLTFEELASKTYQLRIRTTKTIHELIHYTTVLCVFLSIVSDEYIDFTDDVIRKYITSMQVIDAPYYIRYLFNRNVLNSRKKFLAFKNELEKTNHYDINFKFGNTARQRQEWISEQLKFERSILDIGCGEGAYAIPYSQKISEYDYFAIDIDAEIRERLKYKINNKVIENIAIYESLSHFLEFYDNDLNVDVLLTEVVEHMSVKDATNLIKSVLSYVNFENFIITTPNAEFNNLYQLDGFRHDDHKWEMTKEDFVKWIDSILSNTTYTYTFSDVGDRVDGISLSQAVVITKQKVKEHQE</sequence>
<dbReference type="InterPro" id="IPR041698">
    <property type="entry name" value="Methyltransf_25"/>
</dbReference>
<evidence type="ECO:0000256" key="4">
    <source>
        <dbReference type="ARBA" id="ARBA00022603"/>
    </source>
</evidence>
<evidence type="ECO:0000259" key="14">
    <source>
        <dbReference type="Pfam" id="PF22032"/>
    </source>
</evidence>
<dbReference type="RefSeq" id="WP_248266986.1">
    <property type="nucleotide sequence ID" value="NZ_CP096034.1"/>
</dbReference>
<evidence type="ECO:0000256" key="2">
    <source>
        <dbReference type="ARBA" id="ARBA00009026"/>
    </source>
</evidence>
<evidence type="ECO:0000256" key="11">
    <source>
        <dbReference type="ARBA" id="ARBA00035025"/>
    </source>
</evidence>
<dbReference type="InterPro" id="IPR053890">
    <property type="entry name" value="Hen1-like_N"/>
</dbReference>
<comment type="catalytic activity">
    <reaction evidence="12">
        <text>small RNA 3'-end nucleotide + S-adenosyl-L-methionine = small RNA 3'-end 2'-O-methylnucleotide + S-adenosyl-L-homocysteine + H(+)</text>
        <dbReference type="Rhea" id="RHEA:37887"/>
        <dbReference type="Rhea" id="RHEA-COMP:10415"/>
        <dbReference type="Rhea" id="RHEA-COMP:10416"/>
        <dbReference type="ChEBI" id="CHEBI:15378"/>
        <dbReference type="ChEBI" id="CHEBI:57856"/>
        <dbReference type="ChEBI" id="CHEBI:59789"/>
        <dbReference type="ChEBI" id="CHEBI:74896"/>
        <dbReference type="ChEBI" id="CHEBI:74898"/>
        <dbReference type="EC" id="2.1.1.386"/>
    </reaction>
</comment>
<evidence type="ECO:0000259" key="13">
    <source>
        <dbReference type="Pfam" id="PF13649"/>
    </source>
</evidence>
<dbReference type="PANTHER" id="PTHR21404">
    <property type="entry name" value="HEN1"/>
    <property type="match status" value="1"/>
</dbReference>
<keyword evidence="7" id="KW-0479">Metal-binding</keyword>
<dbReference type="InterPro" id="IPR029063">
    <property type="entry name" value="SAM-dependent_MTases_sf"/>
</dbReference>
<evidence type="ECO:0000256" key="3">
    <source>
        <dbReference type="ARBA" id="ARBA00021330"/>
    </source>
</evidence>
<comment type="cofactor">
    <cofactor evidence="1">
        <name>Mg(2+)</name>
        <dbReference type="ChEBI" id="CHEBI:18420"/>
    </cofactor>
</comment>
<evidence type="ECO:0000256" key="5">
    <source>
        <dbReference type="ARBA" id="ARBA00022679"/>
    </source>
</evidence>
<proteinExistence type="inferred from homology"/>
<keyword evidence="5" id="KW-0808">Transferase</keyword>
<dbReference type="Pfam" id="PF22032">
    <property type="entry name" value="Hen1_N"/>
    <property type="match status" value="1"/>
</dbReference>
<evidence type="ECO:0000256" key="8">
    <source>
        <dbReference type="ARBA" id="ARBA00022842"/>
    </source>
</evidence>
<keyword evidence="8" id="KW-0460">Magnesium</keyword>
<dbReference type="GO" id="GO:0008168">
    <property type="term" value="F:methyltransferase activity"/>
    <property type="evidence" value="ECO:0007669"/>
    <property type="project" value="UniProtKB-KW"/>
</dbReference>